<dbReference type="InterPro" id="IPR016024">
    <property type="entry name" value="ARM-type_fold"/>
</dbReference>
<evidence type="ECO:0000313" key="2">
    <source>
        <dbReference type="EMBL" id="CAI2381760.1"/>
    </source>
</evidence>
<organism evidence="2 3">
    <name type="scientific">Euplotes crassus</name>
    <dbReference type="NCBI Taxonomy" id="5936"/>
    <lineage>
        <taxon>Eukaryota</taxon>
        <taxon>Sar</taxon>
        <taxon>Alveolata</taxon>
        <taxon>Ciliophora</taxon>
        <taxon>Intramacronucleata</taxon>
        <taxon>Spirotrichea</taxon>
        <taxon>Hypotrichia</taxon>
        <taxon>Euplotida</taxon>
        <taxon>Euplotidae</taxon>
        <taxon>Moneuplotes</taxon>
    </lineage>
</organism>
<comment type="caution">
    <text evidence="2">The sequence shown here is derived from an EMBL/GenBank/DDBJ whole genome shotgun (WGS) entry which is preliminary data.</text>
</comment>
<dbReference type="InterPro" id="IPR011989">
    <property type="entry name" value="ARM-like"/>
</dbReference>
<evidence type="ECO:0008006" key="4">
    <source>
        <dbReference type="Google" id="ProtNLM"/>
    </source>
</evidence>
<sequence length="175" mass="20427">MGKGKKQRIQEKKSKKNEEEESEEIKHYHEDELDSEEEKPLSVEQQAYVDFGFNQMEKGELLRLCEETEDMDEIIALTAATDPAVRLKATREMCPCHVKADREEFWQRILSLSTDKDETIRYQVLHNLCDGSPPHLEKKVVDALEVFNRDPNKKIRRAAHKVLGSYLHTGEWNVM</sequence>
<feature type="compositionally biased region" description="Basic and acidic residues" evidence="1">
    <location>
        <begin position="8"/>
        <end position="30"/>
    </location>
</feature>
<protein>
    <recommendedName>
        <fullName evidence="4">HEAT repeat domain-containing protein</fullName>
    </recommendedName>
</protein>
<evidence type="ECO:0000313" key="3">
    <source>
        <dbReference type="Proteomes" id="UP001295684"/>
    </source>
</evidence>
<feature type="region of interest" description="Disordered" evidence="1">
    <location>
        <begin position="1"/>
        <end position="41"/>
    </location>
</feature>
<name>A0AAD1Y122_EUPCR</name>
<gene>
    <name evidence="2" type="ORF">ECRASSUSDP1_LOCUS23223</name>
</gene>
<dbReference type="Gene3D" id="1.25.10.10">
    <property type="entry name" value="Leucine-rich Repeat Variant"/>
    <property type="match status" value="1"/>
</dbReference>
<dbReference type="SUPFAM" id="SSF48371">
    <property type="entry name" value="ARM repeat"/>
    <property type="match status" value="1"/>
</dbReference>
<keyword evidence="3" id="KW-1185">Reference proteome</keyword>
<dbReference type="Proteomes" id="UP001295684">
    <property type="component" value="Unassembled WGS sequence"/>
</dbReference>
<accession>A0AAD1Y122</accession>
<dbReference type="AlphaFoldDB" id="A0AAD1Y122"/>
<reference evidence="2" key="1">
    <citation type="submission" date="2023-07" db="EMBL/GenBank/DDBJ databases">
        <authorList>
            <consortium name="AG Swart"/>
            <person name="Singh M."/>
            <person name="Singh A."/>
            <person name="Seah K."/>
            <person name="Emmerich C."/>
        </authorList>
    </citation>
    <scope>NUCLEOTIDE SEQUENCE</scope>
    <source>
        <strain evidence="2">DP1</strain>
    </source>
</reference>
<proteinExistence type="predicted"/>
<dbReference type="EMBL" id="CAMPGE010023882">
    <property type="protein sequence ID" value="CAI2381760.1"/>
    <property type="molecule type" value="Genomic_DNA"/>
</dbReference>
<evidence type="ECO:0000256" key="1">
    <source>
        <dbReference type="SAM" id="MobiDB-lite"/>
    </source>
</evidence>